<dbReference type="EMBL" id="CP012332">
    <property type="protein sequence ID" value="AKU92221.1"/>
    <property type="molecule type" value="Genomic_DNA"/>
</dbReference>
<dbReference type="STRING" id="1391653.AKJ08_2608"/>
<evidence type="ECO:0000256" key="1">
    <source>
        <dbReference type="ARBA" id="ARBA00022553"/>
    </source>
</evidence>
<protein>
    <submittedName>
        <fullName evidence="5">Response regulator receiver protein</fullName>
    </submittedName>
</protein>
<keyword evidence="2" id="KW-0902">Two-component regulatory system</keyword>
<dbReference type="PANTHER" id="PTHR44591">
    <property type="entry name" value="STRESS RESPONSE REGULATOR PROTEIN 1"/>
    <property type="match status" value="1"/>
</dbReference>
<dbReference type="GO" id="GO:0035438">
    <property type="term" value="F:cyclic-di-GMP binding"/>
    <property type="evidence" value="ECO:0007669"/>
    <property type="project" value="InterPro"/>
</dbReference>
<dbReference type="InterPro" id="IPR001789">
    <property type="entry name" value="Sig_transdc_resp-reg_receiver"/>
</dbReference>
<dbReference type="InterPro" id="IPR011006">
    <property type="entry name" value="CheY-like_superfamily"/>
</dbReference>
<dbReference type="PANTHER" id="PTHR44591:SF14">
    <property type="entry name" value="PROTEIN PILG"/>
    <property type="match status" value="1"/>
</dbReference>
<dbReference type="InterPro" id="IPR050595">
    <property type="entry name" value="Bact_response_regulator"/>
</dbReference>
<dbReference type="SUPFAM" id="SSF141371">
    <property type="entry name" value="PilZ domain-like"/>
    <property type="match status" value="1"/>
</dbReference>
<dbReference type="PROSITE" id="PS50110">
    <property type="entry name" value="RESPONSE_REGULATORY"/>
    <property type="match status" value="1"/>
</dbReference>
<feature type="domain" description="Response regulatory" evidence="4">
    <location>
        <begin position="344"/>
        <end position="463"/>
    </location>
</feature>
<reference evidence="5 6" key="1">
    <citation type="submission" date="2015-08" db="EMBL/GenBank/DDBJ databases">
        <authorList>
            <person name="Babu N.S."/>
            <person name="Beckwith C.J."/>
            <person name="Beseler K.G."/>
            <person name="Brison A."/>
            <person name="Carone J.V."/>
            <person name="Caskin T.P."/>
            <person name="Diamond M."/>
            <person name="Durham M.E."/>
            <person name="Foxe J.M."/>
            <person name="Go M."/>
            <person name="Henderson B.A."/>
            <person name="Jones I.B."/>
            <person name="McGettigan J.A."/>
            <person name="Micheletti S.J."/>
            <person name="Nasrallah M.E."/>
            <person name="Ortiz D."/>
            <person name="Piller C.R."/>
            <person name="Privatt S.R."/>
            <person name="Schneider S.L."/>
            <person name="Sharp S."/>
            <person name="Smith T.C."/>
            <person name="Stanton J.D."/>
            <person name="Ullery H.E."/>
            <person name="Wilson R.J."/>
            <person name="Serrano M.G."/>
            <person name="Buck G."/>
            <person name="Lee V."/>
            <person name="Wang Y."/>
            <person name="Carvalho R."/>
            <person name="Voegtly L."/>
            <person name="Shi R."/>
            <person name="Duckworth R."/>
            <person name="Johnson A."/>
            <person name="Loviza R."/>
            <person name="Walstead R."/>
            <person name="Shah Z."/>
            <person name="Kiflezghi M."/>
            <person name="Wade K."/>
            <person name="Ball S.L."/>
            <person name="Bradley K.W."/>
            <person name="Asai D.J."/>
            <person name="Bowman C.A."/>
            <person name="Russell D.A."/>
            <person name="Pope W.H."/>
            <person name="Jacobs-Sera D."/>
            <person name="Hendrix R.W."/>
            <person name="Hatfull G.F."/>
        </authorList>
    </citation>
    <scope>NUCLEOTIDE SEQUENCE [LARGE SCALE GENOMIC DNA]</scope>
    <source>
        <strain evidence="5 6">DSM 27710</strain>
    </source>
</reference>
<dbReference type="Gene3D" id="2.40.10.220">
    <property type="entry name" value="predicted glycosyltransferase like domains"/>
    <property type="match status" value="2"/>
</dbReference>
<dbReference type="Gene3D" id="3.40.50.2300">
    <property type="match status" value="1"/>
</dbReference>
<proteinExistence type="predicted"/>
<dbReference type="Proteomes" id="UP000055590">
    <property type="component" value="Chromosome"/>
</dbReference>
<evidence type="ECO:0000256" key="3">
    <source>
        <dbReference type="PROSITE-ProRule" id="PRU00169"/>
    </source>
</evidence>
<sequence>MEPSPSLSPAVLVCGAVAWRIDQLESALERIRASLPADALYRITLGHRPREDLLVLVLEPGSSTNPRFAAIALEAAGLGGLRALDIAASVKPDAIRERALKGCDPVLEVDDPKQTVAKLRAALGRGPSASTGRTEKATVRFDSAESFLEAWTRELSNGTIFVPCTGRAPEPSASVALELMVPGDPAPVRALGTVLRRRDGGFEARVALADAARSRLESSVKRLCAGESKELRHEGRLPIRLPARLSLAGGNVVAAWTRDLSRGGAFVQIEAPPALGTAVEVSIELPGGELLRAPSQVVRVVGPAEASARGRPAGCGLSFGELSPGDREKLEAFVDATELRPNARVLLVDDVALFRRILGDELASRGCEVLEAENGADAFDRLVDELFTLDLLILDLVLPNTSGVELLHRIRQLGGESDLKIAVVAGSVDNPGVRSRILAAGANEVLPKSLPAPEIADRLLGLLRS</sequence>
<dbReference type="InterPro" id="IPR009875">
    <property type="entry name" value="PilZ_domain"/>
</dbReference>
<dbReference type="AlphaFoldDB" id="A0A0K1PFN5"/>
<accession>A0A0K1PFN5</accession>
<organism evidence="5 6">
    <name type="scientific">Vulgatibacter incomptus</name>
    <dbReference type="NCBI Taxonomy" id="1391653"/>
    <lineage>
        <taxon>Bacteria</taxon>
        <taxon>Pseudomonadati</taxon>
        <taxon>Myxococcota</taxon>
        <taxon>Myxococcia</taxon>
        <taxon>Myxococcales</taxon>
        <taxon>Cystobacterineae</taxon>
        <taxon>Vulgatibacteraceae</taxon>
        <taxon>Vulgatibacter</taxon>
    </lineage>
</organism>
<feature type="modified residue" description="4-aspartylphosphate" evidence="3">
    <location>
        <position position="395"/>
    </location>
</feature>
<dbReference type="Pfam" id="PF00072">
    <property type="entry name" value="Response_reg"/>
    <property type="match status" value="1"/>
</dbReference>
<dbReference type="SMART" id="SM00448">
    <property type="entry name" value="REC"/>
    <property type="match status" value="1"/>
</dbReference>
<dbReference type="RefSeq" id="WP_050726423.1">
    <property type="nucleotide sequence ID" value="NZ_CP012332.1"/>
</dbReference>
<dbReference type="Pfam" id="PF07238">
    <property type="entry name" value="PilZ"/>
    <property type="match status" value="1"/>
</dbReference>
<evidence type="ECO:0000313" key="5">
    <source>
        <dbReference type="EMBL" id="AKU92221.1"/>
    </source>
</evidence>
<evidence type="ECO:0000259" key="4">
    <source>
        <dbReference type="PROSITE" id="PS50110"/>
    </source>
</evidence>
<dbReference type="KEGG" id="vin:AKJ08_2608"/>
<evidence type="ECO:0000256" key="2">
    <source>
        <dbReference type="ARBA" id="ARBA00023012"/>
    </source>
</evidence>
<gene>
    <name evidence="5" type="ORF">AKJ08_2608</name>
</gene>
<keyword evidence="1 3" id="KW-0597">Phosphoprotein</keyword>
<name>A0A0K1PFN5_9BACT</name>
<evidence type="ECO:0000313" key="6">
    <source>
        <dbReference type="Proteomes" id="UP000055590"/>
    </source>
</evidence>
<dbReference type="SUPFAM" id="SSF52172">
    <property type="entry name" value="CheY-like"/>
    <property type="match status" value="1"/>
</dbReference>
<dbReference type="GO" id="GO:0000160">
    <property type="term" value="P:phosphorelay signal transduction system"/>
    <property type="evidence" value="ECO:0007669"/>
    <property type="project" value="UniProtKB-KW"/>
</dbReference>
<keyword evidence="6" id="KW-1185">Reference proteome</keyword>